<name>X6NXM3_RETFI</name>
<evidence type="ECO:0000313" key="8">
    <source>
        <dbReference type="EMBL" id="ETO30022.1"/>
    </source>
</evidence>
<dbReference type="EMBL" id="ASPP01005717">
    <property type="protein sequence ID" value="ETO30022.1"/>
    <property type="molecule type" value="Genomic_DNA"/>
</dbReference>
<evidence type="ECO:0000256" key="1">
    <source>
        <dbReference type="ARBA" id="ARBA00004141"/>
    </source>
</evidence>
<dbReference type="PROSITE" id="PS50259">
    <property type="entry name" value="G_PROTEIN_RECEP_F3_4"/>
    <property type="match status" value="1"/>
</dbReference>
<evidence type="ECO:0000256" key="4">
    <source>
        <dbReference type="ARBA" id="ARBA00023136"/>
    </source>
</evidence>
<dbReference type="GO" id="GO:0016020">
    <property type="term" value="C:membrane"/>
    <property type="evidence" value="ECO:0007669"/>
    <property type="project" value="UniProtKB-SubCell"/>
</dbReference>
<dbReference type="GO" id="GO:0004930">
    <property type="term" value="F:G protein-coupled receptor activity"/>
    <property type="evidence" value="ECO:0007669"/>
    <property type="project" value="InterPro"/>
</dbReference>
<feature type="domain" description="G-protein coupled receptors family 3 profile" evidence="7">
    <location>
        <begin position="278"/>
        <end position="350"/>
    </location>
</feature>
<dbReference type="Proteomes" id="UP000023152">
    <property type="component" value="Unassembled WGS sequence"/>
</dbReference>
<dbReference type="PANTHER" id="PTHR24060">
    <property type="entry name" value="METABOTROPIC GLUTAMATE RECEPTOR"/>
    <property type="match status" value="1"/>
</dbReference>
<keyword evidence="4 6" id="KW-0472">Membrane</keyword>
<keyword evidence="5" id="KW-0325">Glycoprotein</keyword>
<keyword evidence="3 6" id="KW-1133">Transmembrane helix</keyword>
<feature type="transmembrane region" description="Helical" evidence="6">
    <location>
        <begin position="157"/>
        <end position="176"/>
    </location>
</feature>
<keyword evidence="9" id="KW-1185">Reference proteome</keyword>
<dbReference type="OrthoDB" id="425344at2759"/>
<evidence type="ECO:0000313" key="9">
    <source>
        <dbReference type="Proteomes" id="UP000023152"/>
    </source>
</evidence>
<feature type="transmembrane region" description="Helical" evidence="6">
    <location>
        <begin position="213"/>
        <end position="238"/>
    </location>
</feature>
<feature type="transmembrane region" description="Helical" evidence="6">
    <location>
        <begin position="294"/>
        <end position="315"/>
    </location>
</feature>
<evidence type="ECO:0000256" key="5">
    <source>
        <dbReference type="ARBA" id="ARBA00023180"/>
    </source>
</evidence>
<feature type="transmembrane region" description="Helical" evidence="6">
    <location>
        <begin position="258"/>
        <end position="282"/>
    </location>
</feature>
<evidence type="ECO:0000259" key="7">
    <source>
        <dbReference type="PROSITE" id="PS50259"/>
    </source>
</evidence>
<accession>X6NXM3</accession>
<protein>
    <recommendedName>
        <fullName evidence="7">G-protein coupled receptors family 3 profile domain-containing protein</fullName>
    </recommendedName>
</protein>
<organism evidence="8 9">
    <name type="scientific">Reticulomyxa filosa</name>
    <dbReference type="NCBI Taxonomy" id="46433"/>
    <lineage>
        <taxon>Eukaryota</taxon>
        <taxon>Sar</taxon>
        <taxon>Rhizaria</taxon>
        <taxon>Retaria</taxon>
        <taxon>Foraminifera</taxon>
        <taxon>Monothalamids</taxon>
        <taxon>Reticulomyxidae</taxon>
        <taxon>Reticulomyxa</taxon>
    </lineage>
</organism>
<dbReference type="AlphaFoldDB" id="X6NXM3"/>
<dbReference type="Pfam" id="PF00003">
    <property type="entry name" value="7tm_3"/>
    <property type="match status" value="1"/>
</dbReference>
<comment type="caution">
    <text evidence="8">The sequence shown here is derived from an EMBL/GenBank/DDBJ whole genome shotgun (WGS) entry which is preliminary data.</text>
</comment>
<dbReference type="InterPro" id="IPR050726">
    <property type="entry name" value="mGluR"/>
</dbReference>
<proteinExistence type="predicted"/>
<dbReference type="InterPro" id="IPR017978">
    <property type="entry name" value="GPCR_3_C"/>
</dbReference>
<evidence type="ECO:0000256" key="3">
    <source>
        <dbReference type="ARBA" id="ARBA00022989"/>
    </source>
</evidence>
<sequence length="392" mass="44281">MGEKCNWSLPKKIVSVTKLSPYCAIYDGFGSRLTSFEQSAVAYVKFTTADNITLNISGATSPTFENGYAKFGIYLTPLGKWEYTHFETKVSLTLSTNINKTFLSQQTITYKNIVWKVPESITALVGILGATIFLSVICCALLMWYYSRQPIIRAATITFLVVILLGSLIMGAFVVIAPLTPQYLNCVTQMWVLHFGFAAKQKLQKINWTTTRLSIYFLGIPVICLFVYLILWTLLGQWKTEFLVANDGLVYKECRYNSTFTIISLISAIIFLLWIVQLAVSVRGVPKNFNESRWLGASVYTISIVFLFVIPLGLIHSVSFIARRIFVSVGCWIATQSVLFFLFGIKFIQIWTGKATKPAKDPHHDSSIKVCCVFYLFQKKKQQFVCVGLVFE</sequence>
<feature type="transmembrane region" description="Helical" evidence="6">
    <location>
        <begin position="321"/>
        <end position="345"/>
    </location>
</feature>
<evidence type="ECO:0000256" key="2">
    <source>
        <dbReference type="ARBA" id="ARBA00022692"/>
    </source>
</evidence>
<comment type="subcellular location">
    <subcellularLocation>
        <location evidence="1">Membrane</location>
        <topology evidence="1">Multi-pass membrane protein</topology>
    </subcellularLocation>
</comment>
<keyword evidence="2 6" id="KW-0812">Transmembrane</keyword>
<evidence type="ECO:0000256" key="6">
    <source>
        <dbReference type="SAM" id="Phobius"/>
    </source>
</evidence>
<reference evidence="8 9" key="1">
    <citation type="journal article" date="2013" name="Curr. Biol.">
        <title>The Genome of the Foraminiferan Reticulomyxa filosa.</title>
        <authorList>
            <person name="Glockner G."/>
            <person name="Hulsmann N."/>
            <person name="Schleicher M."/>
            <person name="Noegel A.A."/>
            <person name="Eichinger L."/>
            <person name="Gallinger C."/>
            <person name="Pawlowski J."/>
            <person name="Sierra R."/>
            <person name="Euteneuer U."/>
            <person name="Pillet L."/>
            <person name="Moustafa A."/>
            <person name="Platzer M."/>
            <person name="Groth M."/>
            <person name="Szafranski K."/>
            <person name="Schliwa M."/>
        </authorList>
    </citation>
    <scope>NUCLEOTIDE SEQUENCE [LARGE SCALE GENOMIC DNA]</scope>
</reference>
<gene>
    <name evidence="8" type="ORF">RFI_07098</name>
</gene>
<feature type="transmembrane region" description="Helical" evidence="6">
    <location>
        <begin position="121"/>
        <end position="145"/>
    </location>
</feature>